<keyword evidence="2" id="KW-0732">Signal</keyword>
<sequence length="122" mass="13589">MKGLLLTLATVFILMTSAPAAEAPYRHVVFFKFKDSATPEQVQGIEKAFIELSKKVDTVQAFEWGTNVSPENLNDGFTHCFLVTFADKAGLETYLPHPEHEAFVAKLKPLLDKVCVLDYVAK</sequence>
<protein>
    <submittedName>
        <fullName evidence="4">Stress responsive alpha/beta barrel protein</fullName>
    </submittedName>
</protein>
<evidence type="ECO:0000259" key="3">
    <source>
        <dbReference type="PROSITE" id="PS51502"/>
    </source>
</evidence>
<evidence type="ECO:0000313" key="4">
    <source>
        <dbReference type="EMBL" id="TDU64558.1"/>
    </source>
</evidence>
<feature type="chain" id="PRO_5020965701" evidence="2">
    <location>
        <begin position="21"/>
        <end position="122"/>
    </location>
</feature>
<keyword evidence="5" id="KW-1185">Reference proteome</keyword>
<dbReference type="AlphaFoldDB" id="A0A4R7RK80"/>
<dbReference type="PROSITE" id="PS51502">
    <property type="entry name" value="S_R_A_B_BARREL"/>
    <property type="match status" value="1"/>
</dbReference>
<gene>
    <name evidence="4" type="ORF">EI77_04008</name>
</gene>
<name>A0A4R7RK80_9BACT</name>
<evidence type="ECO:0000256" key="1">
    <source>
        <dbReference type="ARBA" id="ARBA00011738"/>
    </source>
</evidence>
<dbReference type="EMBL" id="SOCA01000010">
    <property type="protein sequence ID" value="TDU64558.1"/>
    <property type="molecule type" value="Genomic_DNA"/>
</dbReference>
<dbReference type="Proteomes" id="UP000295662">
    <property type="component" value="Unassembled WGS sequence"/>
</dbReference>
<dbReference type="PANTHER" id="PTHR33178:SF10">
    <property type="entry name" value="STRESS-RESPONSE A_B BARREL DOMAIN-CONTAINING PROTEIN"/>
    <property type="match status" value="1"/>
</dbReference>
<reference evidence="4 5" key="1">
    <citation type="submission" date="2019-03" db="EMBL/GenBank/DDBJ databases">
        <title>Genomic Encyclopedia of Archaeal and Bacterial Type Strains, Phase II (KMG-II): from individual species to whole genera.</title>
        <authorList>
            <person name="Goeker M."/>
        </authorList>
    </citation>
    <scope>NUCLEOTIDE SEQUENCE [LARGE SCALE GENOMIC DNA]</scope>
    <source>
        <strain evidence="4 5">ATCC 25309</strain>
    </source>
</reference>
<dbReference type="RefSeq" id="WP_133797000.1">
    <property type="nucleotide sequence ID" value="NZ_SOCA01000010.1"/>
</dbReference>
<dbReference type="InterPro" id="IPR011008">
    <property type="entry name" value="Dimeric_a/b-barrel"/>
</dbReference>
<proteinExistence type="predicted"/>
<organism evidence="4 5">
    <name type="scientific">Prosthecobacter fusiformis</name>
    <dbReference type="NCBI Taxonomy" id="48464"/>
    <lineage>
        <taxon>Bacteria</taxon>
        <taxon>Pseudomonadati</taxon>
        <taxon>Verrucomicrobiota</taxon>
        <taxon>Verrucomicrobiia</taxon>
        <taxon>Verrucomicrobiales</taxon>
        <taxon>Verrucomicrobiaceae</taxon>
        <taxon>Prosthecobacter</taxon>
    </lineage>
</organism>
<dbReference type="Gene3D" id="3.30.70.100">
    <property type="match status" value="1"/>
</dbReference>
<evidence type="ECO:0000313" key="5">
    <source>
        <dbReference type="Proteomes" id="UP000295662"/>
    </source>
</evidence>
<comment type="subunit">
    <text evidence="1">Homodimer.</text>
</comment>
<dbReference type="Pfam" id="PF07876">
    <property type="entry name" value="Dabb"/>
    <property type="match status" value="1"/>
</dbReference>
<dbReference type="SMART" id="SM00886">
    <property type="entry name" value="Dabb"/>
    <property type="match status" value="1"/>
</dbReference>
<evidence type="ECO:0000256" key="2">
    <source>
        <dbReference type="SAM" id="SignalP"/>
    </source>
</evidence>
<dbReference type="InterPro" id="IPR013097">
    <property type="entry name" value="Dabb"/>
</dbReference>
<dbReference type="PANTHER" id="PTHR33178">
    <property type="match status" value="1"/>
</dbReference>
<comment type="caution">
    <text evidence="4">The sequence shown here is derived from an EMBL/GenBank/DDBJ whole genome shotgun (WGS) entry which is preliminary data.</text>
</comment>
<dbReference type="OrthoDB" id="9808130at2"/>
<dbReference type="InterPro" id="IPR044662">
    <property type="entry name" value="HS1/DABB1-like"/>
</dbReference>
<feature type="signal peptide" evidence="2">
    <location>
        <begin position="1"/>
        <end position="20"/>
    </location>
</feature>
<dbReference type="SUPFAM" id="SSF54909">
    <property type="entry name" value="Dimeric alpha+beta barrel"/>
    <property type="match status" value="1"/>
</dbReference>
<feature type="domain" description="Stress-response A/B barrel" evidence="3">
    <location>
        <begin position="25"/>
        <end position="119"/>
    </location>
</feature>
<accession>A0A4R7RK80</accession>